<feature type="compositionally biased region" description="Acidic residues" evidence="4">
    <location>
        <begin position="757"/>
        <end position="776"/>
    </location>
</feature>
<organism evidence="5 7">
    <name type="scientific">Neospora caninum (strain Liverpool)</name>
    <dbReference type="NCBI Taxonomy" id="572307"/>
    <lineage>
        <taxon>Eukaryota</taxon>
        <taxon>Sar</taxon>
        <taxon>Alveolata</taxon>
        <taxon>Apicomplexa</taxon>
        <taxon>Conoidasida</taxon>
        <taxon>Coccidia</taxon>
        <taxon>Eucoccidiorida</taxon>
        <taxon>Eimeriorina</taxon>
        <taxon>Sarcocystidae</taxon>
        <taxon>Neospora</taxon>
    </lineage>
</organism>
<dbReference type="EMBL" id="LN714484">
    <property type="protein sequence ID" value="CEL68488.1"/>
    <property type="molecule type" value="Genomic_DNA"/>
</dbReference>
<dbReference type="GO" id="GO:0005730">
    <property type="term" value="C:nucleolus"/>
    <property type="evidence" value="ECO:0007669"/>
    <property type="project" value="TreeGrafter"/>
</dbReference>
<dbReference type="Proteomes" id="UP000007494">
    <property type="component" value="Chromosome IX"/>
</dbReference>
<dbReference type="InParanoid" id="F0VC43"/>
<feature type="region of interest" description="Disordered" evidence="4">
    <location>
        <begin position="113"/>
        <end position="260"/>
    </location>
</feature>
<feature type="compositionally biased region" description="Low complexity" evidence="4">
    <location>
        <begin position="486"/>
        <end position="499"/>
    </location>
</feature>
<evidence type="ECO:0000256" key="2">
    <source>
        <dbReference type="ARBA" id="ARBA00023054"/>
    </source>
</evidence>
<dbReference type="RefSeq" id="XP_003881210.1">
    <property type="nucleotide sequence ID" value="XM_003881161.1"/>
</dbReference>
<reference evidence="5" key="1">
    <citation type="submission" date="2011-02" db="EMBL/GenBank/DDBJ databases">
        <authorList>
            <person name="Aslett M."/>
        </authorList>
    </citation>
    <scope>NUCLEOTIDE SEQUENCE</scope>
    <source>
        <strain evidence="5">Liverpool</strain>
    </source>
</reference>
<proteinExistence type="inferred from homology"/>
<dbReference type="OrthoDB" id="332669at2759"/>
<evidence type="ECO:0000313" key="5">
    <source>
        <dbReference type="EMBL" id="CBZ51177.1"/>
    </source>
</evidence>
<feature type="compositionally biased region" description="Basic and acidic residues" evidence="4">
    <location>
        <begin position="144"/>
        <end position="160"/>
    </location>
</feature>
<comment type="similarity">
    <text evidence="1">Belongs to the SPT2 family.</text>
</comment>
<reference evidence="6" key="4">
    <citation type="journal article" date="2015" name="PLoS ONE">
        <title>Comprehensive Evaluation of Toxoplasma gondii VEG and Neospora caninum LIV Genomes with Tachyzoite Stage Transcriptome and Proteome Defines Novel Transcript Features.</title>
        <authorList>
            <person name="Ramaprasad A."/>
            <person name="Mourier T."/>
            <person name="Naeem R."/>
            <person name="Malas T.B."/>
            <person name="Moussa E."/>
            <person name="Panigrahi A."/>
            <person name="Vermont S.J."/>
            <person name="Otto T.D."/>
            <person name="Wastling J."/>
            <person name="Pain A."/>
        </authorList>
    </citation>
    <scope>NUCLEOTIDE SEQUENCE</scope>
    <source>
        <strain evidence="6">Liverpool</strain>
    </source>
</reference>
<dbReference type="GO" id="GO:0003677">
    <property type="term" value="F:DNA binding"/>
    <property type="evidence" value="ECO:0007669"/>
    <property type="project" value="TreeGrafter"/>
</dbReference>
<keyword evidence="2 3" id="KW-0175">Coiled coil</keyword>
<evidence type="ECO:0000256" key="4">
    <source>
        <dbReference type="SAM" id="MobiDB-lite"/>
    </source>
</evidence>
<dbReference type="eggNOG" id="ENOG502QRJX">
    <property type="taxonomic scope" value="Eukaryota"/>
</dbReference>
<feature type="compositionally biased region" description="Basic and acidic residues" evidence="4">
    <location>
        <begin position="437"/>
        <end position="447"/>
    </location>
</feature>
<feature type="compositionally biased region" description="Basic and acidic residues" evidence="4">
    <location>
        <begin position="703"/>
        <end position="713"/>
    </location>
</feature>
<dbReference type="GO" id="GO:0006334">
    <property type="term" value="P:nucleosome assembly"/>
    <property type="evidence" value="ECO:0007669"/>
    <property type="project" value="TreeGrafter"/>
</dbReference>
<dbReference type="PANTHER" id="PTHR22691:SF8">
    <property type="entry name" value="PROTEIN SPT2 HOMOLOG"/>
    <property type="match status" value="1"/>
</dbReference>
<dbReference type="InterPro" id="IPR013256">
    <property type="entry name" value="Chromatin_SPT2"/>
</dbReference>
<feature type="compositionally biased region" description="Low complexity" evidence="4">
    <location>
        <begin position="339"/>
        <end position="371"/>
    </location>
</feature>
<dbReference type="GeneID" id="13440162"/>
<dbReference type="AlphaFoldDB" id="F0VC43"/>
<name>F0VC43_NEOCL</name>
<keyword evidence="7" id="KW-1185">Reference proteome</keyword>
<feature type="compositionally biased region" description="Basic and acidic residues" evidence="4">
    <location>
        <begin position="41"/>
        <end position="68"/>
    </location>
</feature>
<accession>F0VC43</accession>
<feature type="region of interest" description="Disordered" evidence="4">
    <location>
        <begin position="686"/>
        <end position="780"/>
    </location>
</feature>
<dbReference type="GO" id="GO:0006360">
    <property type="term" value="P:transcription by RNA polymerase I"/>
    <property type="evidence" value="ECO:0007669"/>
    <property type="project" value="TreeGrafter"/>
</dbReference>
<gene>
    <name evidence="6" type="ORF">BN1204_042440</name>
    <name evidence="5" type="ORF">NCLIV_042440</name>
</gene>
<sequence>MDRLDELLLPEPNFLAGKPVTSPLESRLRSNRDTFFPRVDVSTEKQKREEARRRDAAEEKRRKEKAVEEEVLETWRADRKRELVLFLRRANRELLSGPEVNKAAAQFTALTENPGTVRPPEEVLRALIRDRFGEAPRSAPASGDRPRASDAPAAEEKRPAAEPAPAGPLTASQQLSIQLRERGAQLTRLRERERESRRQEEERVARERRRRGDGGLARRPRGASCAGARKASSSLRGVRDKAYAGSRPVPGAMSFEESRRKAQRHGVLVTKTFAKSACKPGNATPSEAGEDAESVGTGINGISKPVKRWVNGKVIVEKWGGISSLVYLPKKASRTNEEASLARSSPASASSPGPPTSASACHGASGSGSEAHALEGTERSLSVNQAVPSSKAERPSRPRVSPARGLGPVDRSCSASETLNTRSSHLRMCRYTSGESDETRPSRGAREKRSRSPGSSGRFPDAPGEQRQTKPALPRQSPLEGRVGLSSVPGSSRYSVVSSSRDKGQGTCSGRDPAFPPNAVQVPTPSSASGCSGVPKAKISHNCNGFASLPTSPGLSVTTQAARLGASTSRPRAFWAPTLQSGSKGSVSSGSTGSKTAVSAGKPRPRFVVPDLHGTSQSALPPKKYICGVPQPDRSVCTPAVGTSGAALCRTVAGAGTRPFISAASAVGSHKASRVEENALGFRAKPGGSAAVRSPWRAKKRVGMREDESHGEDGESEDEMEKGAGACTSLPPVTGFLNRLPSRSQGRHPTWRSVPSQEEDDDDMDDFIVDDEDLGDGADRDWQAEMRRVTGYDPRHFAGRFEGECAESGFHQQLQEERYSGQVAAQEDAEEYQKILDEAREERRLKKIRRDDYR</sequence>
<feature type="region of interest" description="Disordered" evidence="4">
    <location>
        <begin position="277"/>
        <end position="303"/>
    </location>
</feature>
<reference evidence="5" key="2">
    <citation type="submission" date="2011-03" db="EMBL/GenBank/DDBJ databases">
        <title>Comparative genomics and transcriptomics of Neospora caninum and Toxoplasma gondii.</title>
        <authorList>
            <person name="Reid A.J."/>
            <person name="Sohal A."/>
            <person name="Harris D."/>
            <person name="Quail M."/>
            <person name="Sanders M."/>
            <person name="Berriman M."/>
            <person name="Wastling J.M."/>
            <person name="Pain A."/>
        </authorList>
    </citation>
    <scope>NUCLEOTIDE SEQUENCE</scope>
    <source>
        <strain evidence="5">Liverpool</strain>
    </source>
</reference>
<feature type="region of interest" description="Disordered" evidence="4">
    <location>
        <begin position="337"/>
        <end position="522"/>
    </location>
</feature>
<feature type="compositionally biased region" description="Basic and acidic residues" evidence="4">
    <location>
        <begin position="119"/>
        <end position="134"/>
    </location>
</feature>
<feature type="region of interest" description="Disordered" evidence="4">
    <location>
        <begin position="566"/>
        <end position="605"/>
    </location>
</feature>
<dbReference type="GO" id="GO:0042393">
    <property type="term" value="F:histone binding"/>
    <property type="evidence" value="ECO:0007669"/>
    <property type="project" value="TreeGrafter"/>
</dbReference>
<reference evidence="7" key="3">
    <citation type="journal article" date="2012" name="PLoS Pathog.">
        <title>Comparative genomics of the apicomplexan parasites Toxoplasma gondii and Neospora caninum: Coccidia differing in host range and transmission strategy.</title>
        <authorList>
            <person name="Reid A.J."/>
            <person name="Vermont S.J."/>
            <person name="Cotton J.A."/>
            <person name="Harris D."/>
            <person name="Hill-Cawthorne G.A."/>
            <person name="Konen-Waisman S."/>
            <person name="Latham S.M."/>
            <person name="Mourier T."/>
            <person name="Norton R."/>
            <person name="Quail M.A."/>
            <person name="Sanders M."/>
            <person name="Shanmugam D."/>
            <person name="Sohal A."/>
            <person name="Wasmuth J.D."/>
            <person name="Brunk B."/>
            <person name="Grigg M.E."/>
            <person name="Howard J.C."/>
            <person name="Parkinson J."/>
            <person name="Roos D.S."/>
            <person name="Trees A.J."/>
            <person name="Berriman M."/>
            <person name="Pain A."/>
            <person name="Wastling J.M."/>
        </authorList>
    </citation>
    <scope>NUCLEOTIDE SEQUENCE [LARGE SCALE GENOMIC DNA]</scope>
    <source>
        <strain evidence="7">Liverpool</strain>
    </source>
</reference>
<feature type="compositionally biased region" description="Low complexity" evidence="4">
    <location>
        <begin position="581"/>
        <end position="601"/>
    </location>
</feature>
<evidence type="ECO:0000313" key="6">
    <source>
        <dbReference type="EMBL" id="CEL68488.1"/>
    </source>
</evidence>
<dbReference type="SMART" id="SM00784">
    <property type="entry name" value="SPT2"/>
    <property type="match status" value="1"/>
</dbReference>
<dbReference type="Pfam" id="PF08243">
    <property type="entry name" value="SPT2"/>
    <property type="match status" value="1"/>
</dbReference>
<feature type="compositionally biased region" description="Basic and acidic residues" evidence="4">
    <location>
        <begin position="179"/>
        <end position="213"/>
    </location>
</feature>
<protein>
    <recommendedName>
        <fullName evidence="8">SPT2 chromatin</fullName>
    </recommendedName>
</protein>
<evidence type="ECO:0008006" key="8">
    <source>
        <dbReference type="Google" id="ProtNLM"/>
    </source>
</evidence>
<dbReference type="PANTHER" id="PTHR22691">
    <property type="entry name" value="YEAST SPT2-RELATED"/>
    <property type="match status" value="1"/>
</dbReference>
<dbReference type="OMA" id="CAESGFH"/>
<feature type="compositionally biased region" description="Polar residues" evidence="4">
    <location>
        <begin position="379"/>
        <end position="388"/>
    </location>
</feature>
<feature type="compositionally biased region" description="Polar residues" evidence="4">
    <location>
        <begin position="413"/>
        <end position="423"/>
    </location>
</feature>
<evidence type="ECO:0000313" key="7">
    <source>
        <dbReference type="Proteomes" id="UP000007494"/>
    </source>
</evidence>
<dbReference type="VEuPathDB" id="ToxoDB:NCLIV_042440"/>
<evidence type="ECO:0000256" key="3">
    <source>
        <dbReference type="SAM" id="Coils"/>
    </source>
</evidence>
<feature type="coiled-coil region" evidence="3">
    <location>
        <begin position="822"/>
        <end position="849"/>
    </location>
</feature>
<dbReference type="EMBL" id="FR823385">
    <property type="protein sequence ID" value="CBZ51177.1"/>
    <property type="molecule type" value="Genomic_DNA"/>
</dbReference>
<feature type="region of interest" description="Disordered" evidence="4">
    <location>
        <begin position="39"/>
        <end position="68"/>
    </location>
</feature>
<evidence type="ECO:0000256" key="1">
    <source>
        <dbReference type="ARBA" id="ARBA00006461"/>
    </source>
</evidence>